<feature type="transmembrane region" description="Helical" evidence="5">
    <location>
        <begin position="142"/>
        <end position="160"/>
    </location>
</feature>
<name>A0A6G7XC51_9MICO</name>
<dbReference type="RefSeq" id="WP_166287928.1">
    <property type="nucleotide sequence ID" value="NZ_CP049863.1"/>
</dbReference>
<comment type="subcellular location">
    <subcellularLocation>
        <location evidence="1">Membrane</location>
        <topology evidence="1">Multi-pass membrane protein</topology>
    </subcellularLocation>
</comment>
<keyword evidence="3 5" id="KW-1133">Transmembrane helix</keyword>
<dbReference type="KEGG" id="lvi:G7068_01615"/>
<feature type="transmembrane region" description="Helical" evidence="5">
    <location>
        <begin position="391"/>
        <end position="422"/>
    </location>
</feature>
<organism evidence="7 8">
    <name type="scientific">Leucobacter viscericola</name>
    <dbReference type="NCBI Taxonomy" id="2714935"/>
    <lineage>
        <taxon>Bacteria</taxon>
        <taxon>Bacillati</taxon>
        <taxon>Actinomycetota</taxon>
        <taxon>Actinomycetes</taxon>
        <taxon>Micrococcales</taxon>
        <taxon>Microbacteriaceae</taxon>
        <taxon>Leucobacter</taxon>
    </lineage>
</organism>
<evidence type="ECO:0000313" key="7">
    <source>
        <dbReference type="EMBL" id="QIK62046.1"/>
    </source>
</evidence>
<dbReference type="Pfam" id="PF00916">
    <property type="entry name" value="Sulfate_transp"/>
    <property type="match status" value="1"/>
</dbReference>
<reference evidence="7 8" key="1">
    <citation type="submission" date="2020-03" db="EMBL/GenBank/DDBJ databases">
        <title>Leucobacter sp. nov., isolated from beetles.</title>
        <authorList>
            <person name="Hyun D.-W."/>
            <person name="Bae J.-W."/>
        </authorList>
    </citation>
    <scope>NUCLEOTIDE SEQUENCE [LARGE SCALE GENOMIC DNA]</scope>
    <source>
        <strain evidence="7 8">HDW9C</strain>
    </source>
</reference>
<dbReference type="Proteomes" id="UP000502677">
    <property type="component" value="Chromosome"/>
</dbReference>
<feature type="domain" description="SLC26A/SulP transporter" evidence="6">
    <location>
        <begin position="25"/>
        <end position="397"/>
    </location>
</feature>
<feature type="transmembrane region" description="Helical" evidence="5">
    <location>
        <begin position="185"/>
        <end position="207"/>
    </location>
</feature>
<proteinExistence type="predicted"/>
<sequence>MATVTRRAPWFAPTLRGYKASWIGGDIIAGLSAGAVVIPQAMAYATIANLPVELGVYTCILPMIVYAFLGGSKAMSVSTTSTIATLTATTIVTAGVAAGSANTTDPGAAEQAVFTLTLLVGLILAVARLCNIGSLVENISQATLVGMKVGLGATVALGQVPKMLGVDVELSGHGFIKTLNATLEAVPALSIATLAFSAGTVAVLVLLPRIFSRIPAQLVVVFAGILLTALVPPVVSGIAVIAPVSTGLPLPTLPSFENVGALMPGALAIAVMAFLETASVARAMKAHRDPPIDSNQELLASSATNIVGAFFQCLPSAGGFSQSAVNQRAGARSQAAALVTAALAVLVLLFLAPVLSLLPQATLASMVFVAVVGLIDVRGMMRLFRLSKVEFWIAVVTALVGLSVGLLPAVAAGVVLTLGLVLHELNKPRIRVAPISAGLLEIQVLTPLYTANLLSTAQAVTAAAHTADPGTAIVVDLSAQNVISVTVLDGLRDLDSDLSADGYTVWFVNLPQGALTLAAKTSWWQRVEAEGRSVR</sequence>
<feature type="transmembrane region" description="Helical" evidence="5">
    <location>
        <begin position="361"/>
        <end position="379"/>
    </location>
</feature>
<dbReference type="GO" id="GO:0055085">
    <property type="term" value="P:transmembrane transport"/>
    <property type="evidence" value="ECO:0007669"/>
    <property type="project" value="InterPro"/>
</dbReference>
<evidence type="ECO:0000256" key="4">
    <source>
        <dbReference type="ARBA" id="ARBA00023136"/>
    </source>
</evidence>
<gene>
    <name evidence="7" type="ORF">G7068_01615</name>
</gene>
<dbReference type="InterPro" id="IPR011547">
    <property type="entry name" value="SLC26A/SulP_dom"/>
</dbReference>
<protein>
    <submittedName>
        <fullName evidence="7">SulP family inorganic anion transporter</fullName>
    </submittedName>
</protein>
<dbReference type="GO" id="GO:0016020">
    <property type="term" value="C:membrane"/>
    <property type="evidence" value="ECO:0007669"/>
    <property type="project" value="UniProtKB-SubCell"/>
</dbReference>
<feature type="transmembrane region" description="Helical" evidence="5">
    <location>
        <begin position="335"/>
        <end position="355"/>
    </location>
</feature>
<feature type="transmembrane region" description="Helical" evidence="5">
    <location>
        <begin position="261"/>
        <end position="281"/>
    </location>
</feature>
<evidence type="ECO:0000256" key="1">
    <source>
        <dbReference type="ARBA" id="ARBA00004141"/>
    </source>
</evidence>
<feature type="transmembrane region" description="Helical" evidence="5">
    <location>
        <begin position="54"/>
        <end position="71"/>
    </location>
</feature>
<feature type="transmembrane region" description="Helical" evidence="5">
    <location>
        <begin position="20"/>
        <end position="42"/>
    </location>
</feature>
<evidence type="ECO:0000256" key="2">
    <source>
        <dbReference type="ARBA" id="ARBA00022692"/>
    </source>
</evidence>
<keyword evidence="4 5" id="KW-0472">Membrane</keyword>
<keyword evidence="2 5" id="KW-0812">Transmembrane</keyword>
<feature type="transmembrane region" description="Helical" evidence="5">
    <location>
        <begin position="83"/>
        <end position="101"/>
    </location>
</feature>
<feature type="transmembrane region" description="Helical" evidence="5">
    <location>
        <begin position="113"/>
        <end position="130"/>
    </location>
</feature>
<evidence type="ECO:0000259" key="6">
    <source>
        <dbReference type="Pfam" id="PF00916"/>
    </source>
</evidence>
<dbReference type="EMBL" id="CP049863">
    <property type="protein sequence ID" value="QIK62046.1"/>
    <property type="molecule type" value="Genomic_DNA"/>
</dbReference>
<evidence type="ECO:0000256" key="5">
    <source>
        <dbReference type="SAM" id="Phobius"/>
    </source>
</evidence>
<feature type="transmembrane region" description="Helical" evidence="5">
    <location>
        <begin position="219"/>
        <end position="241"/>
    </location>
</feature>
<dbReference type="AlphaFoldDB" id="A0A6G7XC51"/>
<keyword evidence="8" id="KW-1185">Reference proteome</keyword>
<evidence type="ECO:0000256" key="3">
    <source>
        <dbReference type="ARBA" id="ARBA00022989"/>
    </source>
</evidence>
<accession>A0A6G7XC51</accession>
<dbReference type="PANTHER" id="PTHR11814">
    <property type="entry name" value="SULFATE TRANSPORTER"/>
    <property type="match status" value="1"/>
</dbReference>
<evidence type="ECO:0000313" key="8">
    <source>
        <dbReference type="Proteomes" id="UP000502677"/>
    </source>
</evidence>
<dbReference type="InterPro" id="IPR001902">
    <property type="entry name" value="SLC26A/SulP_fam"/>
</dbReference>